<protein>
    <submittedName>
        <fullName evidence="1">Uncharacterized protein</fullName>
    </submittedName>
</protein>
<dbReference type="EMBL" id="LXQA010061423">
    <property type="protein sequence ID" value="MCI06304.1"/>
    <property type="molecule type" value="Genomic_DNA"/>
</dbReference>
<reference evidence="1 2" key="1">
    <citation type="journal article" date="2018" name="Front. Plant Sci.">
        <title>Red Clover (Trifolium pratense) and Zigzag Clover (T. medium) - A Picture of Genomic Similarities and Differences.</title>
        <authorList>
            <person name="Dluhosova J."/>
            <person name="Istvanek J."/>
            <person name="Nedelnik J."/>
            <person name="Repkova J."/>
        </authorList>
    </citation>
    <scope>NUCLEOTIDE SEQUENCE [LARGE SCALE GENOMIC DNA]</scope>
    <source>
        <strain evidence="2">cv. 10/8</strain>
        <tissue evidence="1">Leaf</tissue>
    </source>
</reference>
<accession>A0A392P3I6</accession>
<keyword evidence="2" id="KW-1185">Reference proteome</keyword>
<proteinExistence type="predicted"/>
<sequence>MIPANVANASAICAFVLRVELIFIEASSDEFDLTRLDSTRLDSTRLDSTRLDSNHF</sequence>
<name>A0A392P3I6_9FABA</name>
<organism evidence="1 2">
    <name type="scientific">Trifolium medium</name>
    <dbReference type="NCBI Taxonomy" id="97028"/>
    <lineage>
        <taxon>Eukaryota</taxon>
        <taxon>Viridiplantae</taxon>
        <taxon>Streptophyta</taxon>
        <taxon>Embryophyta</taxon>
        <taxon>Tracheophyta</taxon>
        <taxon>Spermatophyta</taxon>
        <taxon>Magnoliopsida</taxon>
        <taxon>eudicotyledons</taxon>
        <taxon>Gunneridae</taxon>
        <taxon>Pentapetalae</taxon>
        <taxon>rosids</taxon>
        <taxon>fabids</taxon>
        <taxon>Fabales</taxon>
        <taxon>Fabaceae</taxon>
        <taxon>Papilionoideae</taxon>
        <taxon>50 kb inversion clade</taxon>
        <taxon>NPAAA clade</taxon>
        <taxon>Hologalegina</taxon>
        <taxon>IRL clade</taxon>
        <taxon>Trifolieae</taxon>
        <taxon>Trifolium</taxon>
    </lineage>
</organism>
<dbReference type="Proteomes" id="UP000265520">
    <property type="component" value="Unassembled WGS sequence"/>
</dbReference>
<evidence type="ECO:0000313" key="1">
    <source>
        <dbReference type="EMBL" id="MCI06304.1"/>
    </source>
</evidence>
<evidence type="ECO:0000313" key="2">
    <source>
        <dbReference type="Proteomes" id="UP000265520"/>
    </source>
</evidence>
<dbReference type="AlphaFoldDB" id="A0A392P3I6"/>
<comment type="caution">
    <text evidence="1">The sequence shown here is derived from an EMBL/GenBank/DDBJ whole genome shotgun (WGS) entry which is preliminary data.</text>
</comment>